<comment type="function">
    <text evidence="5">Modulates RecA activity.</text>
</comment>
<protein>
    <recommendedName>
        <fullName evidence="3 5">Regulatory protein RecX</fullName>
    </recommendedName>
</protein>
<evidence type="ECO:0000259" key="6">
    <source>
        <dbReference type="Pfam" id="PF02631"/>
    </source>
</evidence>
<dbReference type="Pfam" id="PF21981">
    <property type="entry name" value="RecX_HTH3"/>
    <property type="match status" value="1"/>
</dbReference>
<dbReference type="PANTHER" id="PTHR33602:SF1">
    <property type="entry name" value="REGULATORY PROTEIN RECX FAMILY PROTEIN"/>
    <property type="match status" value="1"/>
</dbReference>
<dbReference type="InterPro" id="IPR053924">
    <property type="entry name" value="RecX_HTH_2nd"/>
</dbReference>
<evidence type="ECO:0000259" key="7">
    <source>
        <dbReference type="Pfam" id="PF21981"/>
    </source>
</evidence>
<evidence type="ECO:0000256" key="2">
    <source>
        <dbReference type="ARBA" id="ARBA00009695"/>
    </source>
</evidence>
<gene>
    <name evidence="5 8" type="primary">recX</name>
    <name evidence="8" type="ORF">ONOEEDHL_00157</name>
</gene>
<dbReference type="GO" id="GO:0006282">
    <property type="term" value="P:regulation of DNA repair"/>
    <property type="evidence" value="ECO:0007669"/>
    <property type="project" value="UniProtKB-UniRule"/>
</dbReference>
<evidence type="ECO:0000313" key="8">
    <source>
        <dbReference type="EMBL" id="VTY04758.1"/>
    </source>
</evidence>
<evidence type="ECO:0000256" key="5">
    <source>
        <dbReference type="HAMAP-Rule" id="MF_01114"/>
    </source>
</evidence>
<dbReference type="Gene3D" id="1.10.10.10">
    <property type="entry name" value="Winged helix-like DNA-binding domain superfamily/Winged helix DNA-binding domain"/>
    <property type="match status" value="3"/>
</dbReference>
<proteinExistence type="inferred from homology"/>
<evidence type="ECO:0000256" key="1">
    <source>
        <dbReference type="ARBA" id="ARBA00004496"/>
    </source>
</evidence>
<feature type="domain" description="RecX second three-helical" evidence="6">
    <location>
        <begin position="53"/>
        <end position="91"/>
    </location>
</feature>
<dbReference type="InterPro" id="IPR053925">
    <property type="entry name" value="RecX_HTH_3rd"/>
</dbReference>
<accession>A0A9X9QXP1</accession>
<dbReference type="InterPro" id="IPR003783">
    <property type="entry name" value="Regulatory_RecX"/>
</dbReference>
<dbReference type="EMBL" id="CABFLZ010000011">
    <property type="protein sequence ID" value="VTY04758.1"/>
    <property type="molecule type" value="Genomic_DNA"/>
</dbReference>
<dbReference type="GO" id="GO:0005737">
    <property type="term" value="C:cytoplasm"/>
    <property type="evidence" value="ECO:0007669"/>
    <property type="project" value="UniProtKB-SubCell"/>
</dbReference>
<dbReference type="NCBIfam" id="NF001055">
    <property type="entry name" value="PRK00117.2-5"/>
    <property type="match status" value="1"/>
</dbReference>
<reference evidence="8" key="1">
    <citation type="submission" date="2019-05" db="EMBL/GenBank/DDBJ databases">
        <authorList>
            <person name="Hibberd M."/>
        </authorList>
    </citation>
    <scope>NUCLEOTIDE SEQUENCE</scope>
    <source>
        <strain evidence="8">Neisseria_subflava_BgEED23</strain>
    </source>
</reference>
<dbReference type="InterPro" id="IPR036388">
    <property type="entry name" value="WH-like_DNA-bd_sf"/>
</dbReference>
<dbReference type="RefSeq" id="WP_204788163.1">
    <property type="nucleotide sequence ID" value="NZ_CABFLZ010000011.1"/>
</dbReference>
<organism evidence="8 9">
    <name type="scientific">Neisseria subflava</name>
    <dbReference type="NCBI Taxonomy" id="28449"/>
    <lineage>
        <taxon>Bacteria</taxon>
        <taxon>Pseudomonadati</taxon>
        <taxon>Pseudomonadota</taxon>
        <taxon>Betaproteobacteria</taxon>
        <taxon>Neisseriales</taxon>
        <taxon>Neisseriaceae</taxon>
        <taxon>Neisseria</taxon>
    </lineage>
</organism>
<keyword evidence="9" id="KW-1185">Reference proteome</keyword>
<dbReference type="Proteomes" id="UP000626795">
    <property type="component" value="Unassembled WGS sequence"/>
</dbReference>
<dbReference type="AlphaFoldDB" id="A0A9X9QXP1"/>
<evidence type="ECO:0000256" key="4">
    <source>
        <dbReference type="ARBA" id="ARBA00022490"/>
    </source>
</evidence>
<sequence length="153" mass="17891">MRPPKTLRARALDILSRQEVSRVGLKRKLAPHAESEEELEKVLDEFAERNWQSDQRYAEAYIHSKSNRYGTLRLKQALAQQGIDADDCRELLPDREDELQTAISVLCKKFKQEAEDLKEKQKQARFLAYRGFSADTIQTALKTAWNEEEDFYQ</sequence>
<dbReference type="HAMAP" id="MF_01114">
    <property type="entry name" value="RecX"/>
    <property type="match status" value="1"/>
</dbReference>
<comment type="subcellular location">
    <subcellularLocation>
        <location evidence="1 5">Cytoplasm</location>
    </subcellularLocation>
</comment>
<comment type="similarity">
    <text evidence="2 5">Belongs to the RecX family.</text>
</comment>
<evidence type="ECO:0000313" key="9">
    <source>
        <dbReference type="Proteomes" id="UP000626795"/>
    </source>
</evidence>
<keyword evidence="4 5" id="KW-0963">Cytoplasm</keyword>
<feature type="domain" description="RecX third three-helical" evidence="7">
    <location>
        <begin position="96"/>
        <end position="141"/>
    </location>
</feature>
<dbReference type="PANTHER" id="PTHR33602">
    <property type="entry name" value="REGULATORY PROTEIN RECX FAMILY PROTEIN"/>
    <property type="match status" value="1"/>
</dbReference>
<evidence type="ECO:0000256" key="3">
    <source>
        <dbReference type="ARBA" id="ARBA00018111"/>
    </source>
</evidence>
<name>A0A9X9QXP1_NEISU</name>
<comment type="caution">
    <text evidence="8">The sequence shown here is derived from an EMBL/GenBank/DDBJ whole genome shotgun (WGS) entry which is preliminary data.</text>
</comment>
<dbReference type="Pfam" id="PF02631">
    <property type="entry name" value="RecX_HTH2"/>
    <property type="match status" value="1"/>
</dbReference>